<reference evidence="2" key="1">
    <citation type="submission" date="2016-03" db="EMBL/GenBank/DDBJ databases">
        <title>Mechanisms controlling the formation of the plant cell surface in tip-growing cells are functionally conserved among land plants.</title>
        <authorList>
            <person name="Honkanen S."/>
            <person name="Jones V.A."/>
            <person name="Morieri G."/>
            <person name="Champion C."/>
            <person name="Hetherington A.J."/>
            <person name="Kelly S."/>
            <person name="Saint-Marcoux D."/>
            <person name="Proust H."/>
            <person name="Prescott H."/>
            <person name="Dolan L."/>
        </authorList>
    </citation>
    <scope>NUCLEOTIDE SEQUENCE [LARGE SCALE GENOMIC DNA]</scope>
    <source>
        <tissue evidence="2">Whole gametophyte</tissue>
    </source>
</reference>
<sequence>MPTARPRNKSGRTDQTRIPSFGIIKFNDIRSTCEICGCLSSAIPYTVIGPPSDTTSKRKIAGLSISHLESFLASVTKHKLETRDRDLLLHFTHSEKQSEDRLRESHRNWKGADSRVGTGGKSAIAAGPSICEIAELTVAHRKERSFTEWGLCAATSRRCMTTMMRTRLQDFVQRCEHLKLPQRHADPDASNPLRDVRLFFFFLLCSLVMAVAVEPSNFSQPRAKAKHGESDGLGRRILEAHERRTA</sequence>
<gene>
    <name evidence="2" type="ORF">AXG93_1520s1450</name>
</gene>
<evidence type="ECO:0000313" key="3">
    <source>
        <dbReference type="Proteomes" id="UP000077202"/>
    </source>
</evidence>
<evidence type="ECO:0000313" key="2">
    <source>
        <dbReference type="EMBL" id="OAE19971.1"/>
    </source>
</evidence>
<organism evidence="2 3">
    <name type="scientific">Marchantia polymorpha subsp. ruderalis</name>
    <dbReference type="NCBI Taxonomy" id="1480154"/>
    <lineage>
        <taxon>Eukaryota</taxon>
        <taxon>Viridiplantae</taxon>
        <taxon>Streptophyta</taxon>
        <taxon>Embryophyta</taxon>
        <taxon>Marchantiophyta</taxon>
        <taxon>Marchantiopsida</taxon>
        <taxon>Marchantiidae</taxon>
        <taxon>Marchantiales</taxon>
        <taxon>Marchantiaceae</taxon>
        <taxon>Marchantia</taxon>
    </lineage>
</organism>
<protein>
    <submittedName>
        <fullName evidence="2">Uncharacterized protein</fullName>
    </submittedName>
</protein>
<evidence type="ECO:0000256" key="1">
    <source>
        <dbReference type="SAM" id="MobiDB-lite"/>
    </source>
</evidence>
<dbReference type="AlphaFoldDB" id="A0A176VI25"/>
<proteinExistence type="predicted"/>
<comment type="caution">
    <text evidence="2">The sequence shown here is derived from an EMBL/GenBank/DDBJ whole genome shotgun (WGS) entry which is preliminary data.</text>
</comment>
<keyword evidence="3" id="KW-1185">Reference proteome</keyword>
<dbReference type="Proteomes" id="UP000077202">
    <property type="component" value="Unassembled WGS sequence"/>
</dbReference>
<feature type="region of interest" description="Disordered" evidence="1">
    <location>
        <begin position="219"/>
        <end position="246"/>
    </location>
</feature>
<dbReference type="EMBL" id="LVLJ01003740">
    <property type="protein sequence ID" value="OAE19971.1"/>
    <property type="molecule type" value="Genomic_DNA"/>
</dbReference>
<accession>A0A176VI25</accession>
<name>A0A176VI25_MARPO</name>
<feature type="compositionally biased region" description="Basic and acidic residues" evidence="1">
    <location>
        <begin position="226"/>
        <end position="246"/>
    </location>
</feature>